<keyword evidence="1" id="KW-1133">Transmembrane helix</keyword>
<accession>A0ABV3X0L9</accession>
<gene>
    <name evidence="2" type="ORF">V1479_24410</name>
</gene>
<evidence type="ECO:0000256" key="1">
    <source>
        <dbReference type="SAM" id="Phobius"/>
    </source>
</evidence>
<name>A0ABV3X0L9_9HYPH</name>
<protein>
    <submittedName>
        <fullName evidence="2">Uncharacterized protein</fullName>
    </submittedName>
</protein>
<keyword evidence="3" id="KW-1185">Reference proteome</keyword>
<feature type="transmembrane region" description="Helical" evidence="1">
    <location>
        <begin position="12"/>
        <end position="34"/>
    </location>
</feature>
<reference evidence="2 3" key="1">
    <citation type="submission" date="2024-01" db="EMBL/GenBank/DDBJ databases">
        <title>New evidence supports the origin of RcGTA from prophage.</title>
        <authorList>
            <person name="Xu Y."/>
            <person name="Liu B."/>
            <person name="Chen F."/>
        </authorList>
    </citation>
    <scope>NUCLEOTIDE SEQUENCE [LARGE SCALE GENOMIC DNA]</scope>
    <source>
        <strain evidence="2 3">CBW1107-2</strain>
    </source>
</reference>
<dbReference type="Proteomes" id="UP001559025">
    <property type="component" value="Unassembled WGS sequence"/>
</dbReference>
<keyword evidence="1" id="KW-0812">Transmembrane</keyword>
<evidence type="ECO:0000313" key="2">
    <source>
        <dbReference type="EMBL" id="MEX4010456.1"/>
    </source>
</evidence>
<sequence>MTVAISLKPAYLMIIGALVVGATFAAWWFLNAFACGMNPTGCTGFSLAWDDWEALRYFVSTFVIGAVVFMVGLWKTVSRSTRS</sequence>
<organism evidence="2 3">
    <name type="scientific">Neoaquamicrobium sediminum</name>
    <dbReference type="NCBI Taxonomy" id="1849104"/>
    <lineage>
        <taxon>Bacteria</taxon>
        <taxon>Pseudomonadati</taxon>
        <taxon>Pseudomonadota</taxon>
        <taxon>Alphaproteobacteria</taxon>
        <taxon>Hyphomicrobiales</taxon>
        <taxon>Phyllobacteriaceae</taxon>
        <taxon>Neoaquamicrobium</taxon>
    </lineage>
</organism>
<dbReference type="RefSeq" id="WP_368805141.1">
    <property type="nucleotide sequence ID" value="NZ_JAZHFV010000013.1"/>
</dbReference>
<keyword evidence="1" id="KW-0472">Membrane</keyword>
<dbReference type="EMBL" id="JAZHFV010000013">
    <property type="protein sequence ID" value="MEX4010456.1"/>
    <property type="molecule type" value="Genomic_DNA"/>
</dbReference>
<proteinExistence type="predicted"/>
<evidence type="ECO:0000313" key="3">
    <source>
        <dbReference type="Proteomes" id="UP001559025"/>
    </source>
</evidence>
<feature type="transmembrane region" description="Helical" evidence="1">
    <location>
        <begin position="54"/>
        <end position="74"/>
    </location>
</feature>
<comment type="caution">
    <text evidence="2">The sequence shown here is derived from an EMBL/GenBank/DDBJ whole genome shotgun (WGS) entry which is preliminary data.</text>
</comment>